<accession>A0A2N0VF66</accession>
<dbReference type="EMBL" id="PISP01000005">
    <property type="protein sequence ID" value="PKD42833.1"/>
    <property type="molecule type" value="Genomic_DNA"/>
</dbReference>
<comment type="caution">
    <text evidence="1">The sequence shown here is derived from an EMBL/GenBank/DDBJ whole genome shotgun (WGS) entry which is preliminary data.</text>
</comment>
<evidence type="ECO:0000313" key="1">
    <source>
        <dbReference type="EMBL" id="PKD42833.1"/>
    </source>
</evidence>
<protein>
    <submittedName>
        <fullName evidence="1">DUF1499 domain-containing protein</fullName>
    </submittedName>
</protein>
<evidence type="ECO:0000313" key="2">
    <source>
        <dbReference type="Proteomes" id="UP000233398"/>
    </source>
</evidence>
<keyword evidence="2" id="KW-1185">Reference proteome</keyword>
<dbReference type="Pfam" id="PF07386">
    <property type="entry name" value="DUF1499"/>
    <property type="match status" value="1"/>
</dbReference>
<dbReference type="PANTHER" id="PTHR34801">
    <property type="entry name" value="EXPRESSED PROTEIN"/>
    <property type="match status" value="1"/>
</dbReference>
<dbReference type="InterPro" id="IPR010865">
    <property type="entry name" value="DUF1499"/>
</dbReference>
<sequence>MALIFPLQGSRPSNFTSDADHHKQIEPCPDSPNCTLVSKTYSQETETLFPAVSDVLKNLDPYQLSLISDEHRIEAVFKIPLFGFKDDVHILVETKPSGSILHIRSASRVGHSDLGVNRRRVKQILDKIEATLNHSN</sequence>
<organism evidence="1 2">
    <name type="scientific">Rhodohalobacter barkolensis</name>
    <dbReference type="NCBI Taxonomy" id="2053187"/>
    <lineage>
        <taxon>Bacteria</taxon>
        <taxon>Pseudomonadati</taxon>
        <taxon>Balneolota</taxon>
        <taxon>Balneolia</taxon>
        <taxon>Balneolales</taxon>
        <taxon>Balneolaceae</taxon>
        <taxon>Rhodohalobacter</taxon>
    </lineage>
</organism>
<dbReference type="Proteomes" id="UP000233398">
    <property type="component" value="Unassembled WGS sequence"/>
</dbReference>
<dbReference type="PANTHER" id="PTHR34801:SF6">
    <property type="entry name" value="SLL1620 PROTEIN"/>
    <property type="match status" value="1"/>
</dbReference>
<proteinExistence type="predicted"/>
<reference evidence="1 2" key="1">
    <citation type="submission" date="2017-11" db="EMBL/GenBank/DDBJ databases">
        <title>Rhodohalobacter 15182 sp. nov., isolated from a salt lake.</title>
        <authorList>
            <person name="Han S."/>
        </authorList>
    </citation>
    <scope>NUCLEOTIDE SEQUENCE [LARGE SCALE GENOMIC DNA]</scope>
    <source>
        <strain evidence="1 2">15182</strain>
    </source>
</reference>
<gene>
    <name evidence="1" type="ORF">CWD77_13345</name>
</gene>
<dbReference type="AlphaFoldDB" id="A0A2N0VF66"/>
<name>A0A2N0VF66_9BACT</name>